<reference evidence="3" key="1">
    <citation type="submission" date="2016-01" db="EMBL/GenBank/DDBJ databases">
        <authorList>
            <person name="Mitreva M."/>
            <person name="Pepin K.H."/>
            <person name="Mihindukulasuriya K.A."/>
            <person name="Fulton R."/>
            <person name="Fronick C."/>
            <person name="O'Laughlin M."/>
            <person name="Miner T."/>
            <person name="Herter B."/>
            <person name="Rosa B.A."/>
            <person name="Cordes M."/>
            <person name="Tomlinson C."/>
            <person name="Wollam A."/>
            <person name="Palsikar V.B."/>
            <person name="Mardis E.R."/>
            <person name="Wilson R.K."/>
        </authorList>
    </citation>
    <scope>NUCLEOTIDE SEQUENCE [LARGE SCALE GENOMIC DNA]</scope>
    <source>
        <strain evidence="3">DNF00729</strain>
    </source>
</reference>
<comment type="caution">
    <text evidence="2">The sequence shown here is derived from an EMBL/GenBank/DDBJ whole genome shotgun (WGS) entry which is preliminary data.</text>
</comment>
<keyword evidence="1" id="KW-0472">Membrane</keyword>
<accession>A0A134AC00</accession>
<dbReference type="Proteomes" id="UP000070442">
    <property type="component" value="Unassembled WGS sequence"/>
</dbReference>
<evidence type="ECO:0000313" key="2">
    <source>
        <dbReference type="EMBL" id="KXB65205.1"/>
    </source>
</evidence>
<keyword evidence="1" id="KW-1133">Transmembrane helix</keyword>
<keyword evidence="3" id="KW-1185">Reference proteome</keyword>
<organism evidence="2 3">
    <name type="scientific">Aedoeadaptatus coxii</name>
    <dbReference type="NCBI Taxonomy" id="755172"/>
    <lineage>
        <taxon>Bacteria</taxon>
        <taxon>Bacillati</taxon>
        <taxon>Bacillota</taxon>
        <taxon>Tissierellia</taxon>
        <taxon>Tissierellales</taxon>
        <taxon>Peptoniphilaceae</taxon>
        <taxon>Aedoeadaptatus</taxon>
    </lineage>
</organism>
<name>A0A134AC00_9FIRM</name>
<dbReference type="EMBL" id="LSDG01000045">
    <property type="protein sequence ID" value="KXB65205.1"/>
    <property type="molecule type" value="Genomic_DNA"/>
</dbReference>
<evidence type="ECO:0000313" key="3">
    <source>
        <dbReference type="Proteomes" id="UP000070442"/>
    </source>
</evidence>
<evidence type="ECO:0000256" key="1">
    <source>
        <dbReference type="SAM" id="Phobius"/>
    </source>
</evidence>
<gene>
    <name evidence="2" type="ORF">HMPREF1863_01713</name>
</gene>
<keyword evidence="1" id="KW-0812">Transmembrane</keyword>
<dbReference type="PATRIC" id="fig|755172.3.peg.1674"/>
<dbReference type="AlphaFoldDB" id="A0A134AC00"/>
<feature type="transmembrane region" description="Helical" evidence="1">
    <location>
        <begin position="43"/>
        <end position="63"/>
    </location>
</feature>
<sequence length="70" mass="8160">MKKGRHKMRRNQFGILALIQLFVAILAGDILVKQFFFNRDVNMNAFFVAVALIIALGSSYRSYKKYKEMK</sequence>
<proteinExistence type="predicted"/>
<dbReference type="STRING" id="755172.HMPREF1863_01713"/>
<protein>
    <submittedName>
        <fullName evidence="2">Uncharacterized protein</fullName>
    </submittedName>
</protein>